<keyword evidence="1" id="KW-0175">Coiled coil</keyword>
<gene>
    <name evidence="4" type="primary">100L</name>
    <name evidence="4" type="ORF">IIV22_100L</name>
</gene>
<evidence type="ECO:0000259" key="3">
    <source>
        <dbReference type="Pfam" id="PF10553"/>
    </source>
</evidence>
<dbReference type="Pfam" id="PF10544">
    <property type="entry name" value="T5orf172"/>
    <property type="match status" value="1"/>
</dbReference>
<evidence type="ECO:0000313" key="5">
    <source>
        <dbReference type="Proteomes" id="UP000154968"/>
    </source>
</evidence>
<dbReference type="GeneID" id="16414439"/>
<dbReference type="KEGG" id="vg:16414439"/>
<dbReference type="Proteomes" id="UP000154968">
    <property type="component" value="Segment"/>
</dbReference>
<reference evidence="4 5" key="1">
    <citation type="journal article" date="2013" name="J. Gen. Virol.">
        <title>Complete genome sequence of invertebrate iridescent virus 22 isolated from a blackfly larva.</title>
        <authorList>
            <person name="Piegu B."/>
            <person name="Guizard S."/>
            <person name="Spears T."/>
            <person name="Cruaud C."/>
            <person name="Couloux A."/>
            <person name="Bideshi D.K."/>
            <person name="Federici B.A."/>
            <person name="Bigot Y."/>
        </authorList>
    </citation>
    <scope>NUCLEOTIDE SEQUENCE [LARGE SCALE GENOMIC DNA]</scope>
</reference>
<feature type="coiled-coil region" evidence="1">
    <location>
        <begin position="171"/>
        <end position="209"/>
    </location>
</feature>
<dbReference type="InterPro" id="IPR018879">
    <property type="entry name" value="MSV199_dom"/>
</dbReference>
<dbReference type="RefSeq" id="YP_008357398.1">
    <property type="nucleotide sequence ID" value="NC_021901.1"/>
</dbReference>
<name>S6DCZ2_9VIRU</name>
<proteinExistence type="predicted"/>
<accession>S6DCZ2</accession>
<evidence type="ECO:0008006" key="6">
    <source>
        <dbReference type="Google" id="ProtNLM"/>
    </source>
</evidence>
<feature type="domain" description="Bacteriophage T5 Orf172 DNA-binding" evidence="2">
    <location>
        <begin position="229"/>
        <end position="320"/>
    </location>
</feature>
<dbReference type="Pfam" id="PF10553">
    <property type="entry name" value="MSV199"/>
    <property type="match status" value="1"/>
</dbReference>
<evidence type="ECO:0000313" key="4">
    <source>
        <dbReference type="EMBL" id="CCV01777.1"/>
    </source>
</evidence>
<dbReference type="InterPro" id="IPR018306">
    <property type="entry name" value="Phage_T5_Orf172_DNA-bd"/>
</dbReference>
<dbReference type="EMBL" id="HF920633">
    <property type="protein sequence ID" value="CCV01777.1"/>
    <property type="molecule type" value="Genomic_DNA"/>
</dbReference>
<evidence type="ECO:0000256" key="1">
    <source>
        <dbReference type="SAM" id="Coils"/>
    </source>
</evidence>
<protein>
    <recommendedName>
        <fullName evidence="6">MSV199 domain-containing protein</fullName>
    </recommendedName>
</protein>
<feature type="domain" description="MSV199" evidence="3">
    <location>
        <begin position="6"/>
        <end position="152"/>
    </location>
</feature>
<keyword evidence="5" id="KW-1185">Reference proteome</keyword>
<organism evidence="4 5">
    <name type="scientific">Invertebrate iridescent virus 22</name>
    <dbReference type="NCBI Taxonomy" id="345198"/>
    <lineage>
        <taxon>Viruses</taxon>
        <taxon>Varidnaviria</taxon>
        <taxon>Bamfordvirae</taxon>
        <taxon>Nucleocytoviricota</taxon>
        <taxon>Megaviricetes</taxon>
        <taxon>Pimascovirales</taxon>
        <taxon>Pimascovirales incertae sedis</taxon>
        <taxon>Iridoviridae</taxon>
        <taxon>Betairidovirinae</taxon>
        <taxon>Chloriridovirus</taxon>
        <taxon>Chloriridovirus simulium1</taxon>
    </lineage>
</organism>
<sequence>MDKLKDIFTFIQNYDLAFDTGSKWFQDLWYPLSKSHPPPGGVVKKVELQPIIITSNLLEWMGYKGRGSADKQGKFCKTLRSLDIPYDEIGYDHPLAIEYPCVQQEVKTIPKNALNQKKWIYMDQRSFKKAVLRLNTENAEIVRDYYLNLEEAVFAYGEYTMKYLIDKTELAMRQLAIKDKLEEELQKQLEQEKQRAEKAEKDAEEQRQYSLILKELAINDQKRPLNERIYISTSKAYAGHNRFKVGGVESMDKLKPRFSGYNGRSSIDDMWYYSDLFKVANFKAAEKRIEDVLGRFRERKNKEIYVLHYNDLRRYVEWICNHYEDEIKKFNTELDVLIGNLNQYQLRPVIPPPYQGTSAIITRIINGIPTNTTIEDSIEDQFKHKIKIYLDTLASTTKEVKRTDLFSKVDMNFNKIEAWRWLKEIIPLYKPGIKLNYR</sequence>
<evidence type="ECO:0000259" key="2">
    <source>
        <dbReference type="Pfam" id="PF10544"/>
    </source>
</evidence>